<feature type="region of interest" description="Disordered" evidence="1">
    <location>
        <begin position="95"/>
        <end position="128"/>
    </location>
</feature>
<reference evidence="2" key="1">
    <citation type="submission" date="2021-05" db="EMBL/GenBank/DDBJ databases">
        <authorList>
            <person name="Alioto T."/>
            <person name="Alioto T."/>
            <person name="Gomez Garrido J."/>
        </authorList>
    </citation>
    <scope>NUCLEOTIDE SEQUENCE</scope>
</reference>
<feature type="compositionally biased region" description="Polar residues" evidence="1">
    <location>
        <begin position="110"/>
        <end position="122"/>
    </location>
</feature>
<protein>
    <submittedName>
        <fullName evidence="2">(northern house mosquito) hypothetical protein</fullName>
    </submittedName>
</protein>
<evidence type="ECO:0000256" key="1">
    <source>
        <dbReference type="SAM" id="MobiDB-lite"/>
    </source>
</evidence>
<proteinExistence type="predicted"/>
<dbReference type="EMBL" id="HBUE01247972">
    <property type="protein sequence ID" value="CAG6552870.1"/>
    <property type="molecule type" value="Transcribed_RNA"/>
</dbReference>
<dbReference type="EMBL" id="HBUE01103661">
    <property type="protein sequence ID" value="CAG6486318.1"/>
    <property type="molecule type" value="Transcribed_RNA"/>
</dbReference>
<name>A0A8D8IE68_CULPI</name>
<dbReference type="AlphaFoldDB" id="A0A8D8IE68"/>
<dbReference type="EMBL" id="HBUE01355157">
    <property type="protein sequence ID" value="CAG6605205.1"/>
    <property type="molecule type" value="Transcribed_RNA"/>
</dbReference>
<organism evidence="2">
    <name type="scientific">Culex pipiens</name>
    <name type="common">House mosquito</name>
    <dbReference type="NCBI Taxonomy" id="7175"/>
    <lineage>
        <taxon>Eukaryota</taxon>
        <taxon>Metazoa</taxon>
        <taxon>Ecdysozoa</taxon>
        <taxon>Arthropoda</taxon>
        <taxon>Hexapoda</taxon>
        <taxon>Insecta</taxon>
        <taxon>Pterygota</taxon>
        <taxon>Neoptera</taxon>
        <taxon>Endopterygota</taxon>
        <taxon>Diptera</taxon>
        <taxon>Nematocera</taxon>
        <taxon>Culicoidea</taxon>
        <taxon>Culicidae</taxon>
        <taxon>Culicinae</taxon>
        <taxon>Culicini</taxon>
        <taxon>Culex</taxon>
        <taxon>Culex</taxon>
    </lineage>
</organism>
<evidence type="ECO:0000313" key="2">
    <source>
        <dbReference type="EMBL" id="CAG6552870.1"/>
    </source>
</evidence>
<accession>A0A8D8IE68</accession>
<sequence length="150" mass="16925">MGVGWLIKLVQPTWHFRRNGLLHPRRPPLPDNSIVVTARTESTGGLFTDSTDFRGAVHCFSPDVLSFSPFFIVSSWFRDVQEFLTHTLSTGKQAIQPKIRADETEPKNNPPSRSVVVTQKKTSTAKRTDRRRFLATALSSCWKRSASRAV</sequence>